<dbReference type="SFLD" id="SFLDS00001">
    <property type="entry name" value="Enolase"/>
    <property type="match status" value="1"/>
</dbReference>
<feature type="binding site" evidence="10">
    <location>
        <position position="164"/>
    </location>
    <ligand>
        <name>(2R)-2-phosphoglycerate</name>
        <dbReference type="ChEBI" id="CHEBI:58289"/>
    </ligand>
</feature>
<feature type="binding site" evidence="10 13">
    <location>
        <position position="313"/>
    </location>
    <ligand>
        <name>Mg(2+)</name>
        <dbReference type="ChEBI" id="CHEBI:18420"/>
    </ligand>
</feature>
<dbReference type="AlphaFoldDB" id="A0A1N6QAC0"/>
<dbReference type="Gene3D" id="3.30.390.10">
    <property type="entry name" value="Enolase-like, N-terminal domain"/>
    <property type="match status" value="1"/>
</dbReference>
<dbReference type="InterPro" id="IPR029017">
    <property type="entry name" value="Enolase-like_N"/>
</dbReference>
<proteinExistence type="inferred from homology"/>
<feature type="binding site" evidence="12">
    <location>
        <position position="313"/>
    </location>
    <ligand>
        <name>substrate</name>
    </ligand>
</feature>
<dbReference type="SFLD" id="SFLDG00178">
    <property type="entry name" value="enolase"/>
    <property type="match status" value="1"/>
</dbReference>
<dbReference type="Pfam" id="PF03952">
    <property type="entry name" value="Enolase_N"/>
    <property type="match status" value="1"/>
</dbReference>
<feature type="domain" description="Enolase N-terminal" evidence="15">
    <location>
        <begin position="4"/>
        <end position="134"/>
    </location>
</feature>
<evidence type="ECO:0000256" key="3">
    <source>
        <dbReference type="ARBA" id="ARBA00012058"/>
    </source>
</evidence>
<keyword evidence="6 10" id="KW-0460">Magnesium</keyword>
<dbReference type="Gene3D" id="3.20.20.120">
    <property type="entry name" value="Enolase-like C-terminal domain"/>
    <property type="match status" value="1"/>
</dbReference>
<dbReference type="InterPro" id="IPR000941">
    <property type="entry name" value="Enolase"/>
</dbReference>
<dbReference type="SFLD" id="SFLDF00002">
    <property type="entry name" value="enolase"/>
    <property type="match status" value="1"/>
</dbReference>
<evidence type="ECO:0000256" key="8">
    <source>
        <dbReference type="ARBA" id="ARBA00023239"/>
    </source>
</evidence>
<feature type="binding site" evidence="12">
    <location>
        <position position="165"/>
    </location>
    <ligand>
        <name>substrate</name>
    </ligand>
</feature>
<dbReference type="GO" id="GO:0000287">
    <property type="term" value="F:magnesium ion binding"/>
    <property type="evidence" value="ECO:0007669"/>
    <property type="project" value="UniProtKB-UniRule"/>
</dbReference>
<evidence type="ECO:0000256" key="2">
    <source>
        <dbReference type="ARBA" id="ARBA00009604"/>
    </source>
</evidence>
<feature type="binding site" evidence="10">
    <location>
        <position position="389"/>
    </location>
    <ligand>
        <name>(2R)-2-phosphoglycerate</name>
        <dbReference type="ChEBI" id="CHEBI:58289"/>
    </ligand>
</feature>
<keyword evidence="17" id="KW-1185">Reference proteome</keyword>
<evidence type="ECO:0000256" key="4">
    <source>
        <dbReference type="ARBA" id="ARBA00017068"/>
    </source>
</evidence>
<dbReference type="GO" id="GO:0004634">
    <property type="term" value="F:phosphopyruvate hydratase activity"/>
    <property type="evidence" value="ECO:0007669"/>
    <property type="project" value="UniProtKB-UniRule"/>
</dbReference>
<dbReference type="SMART" id="SM01192">
    <property type="entry name" value="Enolase_C"/>
    <property type="match status" value="1"/>
</dbReference>
<keyword evidence="10 13" id="KW-0479">Metal-binding</keyword>
<dbReference type="Pfam" id="PF00113">
    <property type="entry name" value="Enolase_C"/>
    <property type="match status" value="1"/>
</dbReference>
<dbReference type="PROSITE" id="PS00164">
    <property type="entry name" value="ENOLASE"/>
    <property type="match status" value="1"/>
</dbReference>
<comment type="cofactor">
    <cofactor evidence="13">
        <name>Mg(2+)</name>
        <dbReference type="ChEBI" id="CHEBI:18420"/>
    </cofactor>
    <text evidence="13">Mg(2+) is required for catalysis and for stabilizing the dimer.</text>
</comment>
<dbReference type="InterPro" id="IPR036849">
    <property type="entry name" value="Enolase-like_C_sf"/>
</dbReference>
<dbReference type="PRINTS" id="PR00148">
    <property type="entry name" value="ENOLASE"/>
</dbReference>
<evidence type="ECO:0000256" key="7">
    <source>
        <dbReference type="ARBA" id="ARBA00023152"/>
    </source>
</evidence>
<evidence type="ECO:0000256" key="12">
    <source>
        <dbReference type="PIRSR" id="PIRSR001400-2"/>
    </source>
</evidence>
<dbReference type="STRING" id="34027.SAMN05421829_102411"/>
<comment type="pathway">
    <text evidence="1 10">Carbohydrate degradation; glycolysis; pyruvate from D-glyceraldehyde 3-phosphate: step 4/5.</text>
</comment>
<evidence type="ECO:0000259" key="15">
    <source>
        <dbReference type="SMART" id="SM01193"/>
    </source>
</evidence>
<evidence type="ECO:0000259" key="14">
    <source>
        <dbReference type="SMART" id="SM01192"/>
    </source>
</evidence>
<evidence type="ECO:0000256" key="13">
    <source>
        <dbReference type="PIRSR" id="PIRSR001400-3"/>
    </source>
</evidence>
<feature type="active site" description="Proton acceptor" evidence="10 11">
    <location>
        <position position="338"/>
    </location>
</feature>
<comment type="cofactor">
    <cofactor evidence="10">
        <name>Mg(2+)</name>
        <dbReference type="ChEBI" id="CHEBI:18420"/>
    </cofactor>
    <text evidence="10">Binds a second Mg(2+) ion via substrate during catalysis.</text>
</comment>
<dbReference type="GO" id="GO:0009986">
    <property type="term" value="C:cell surface"/>
    <property type="evidence" value="ECO:0007669"/>
    <property type="project" value="UniProtKB-SubCell"/>
</dbReference>
<dbReference type="InterPro" id="IPR020810">
    <property type="entry name" value="Enolase_C"/>
</dbReference>
<accession>A0A1N6QAC0</accession>
<feature type="binding site" evidence="10">
    <location>
        <position position="367"/>
    </location>
    <ligand>
        <name>(2R)-2-phosphoglycerate</name>
        <dbReference type="ChEBI" id="CHEBI:58289"/>
    </ligand>
</feature>
<keyword evidence="5 10" id="KW-0964">Secreted</keyword>
<feature type="binding site" evidence="12">
    <location>
        <position position="389"/>
    </location>
    <ligand>
        <name>substrate</name>
    </ligand>
</feature>
<comment type="subcellular location">
    <subcellularLocation>
        <location evidence="10">Cytoplasm</location>
    </subcellularLocation>
    <subcellularLocation>
        <location evidence="10">Secreted</location>
    </subcellularLocation>
    <subcellularLocation>
        <location evidence="10">Cell surface</location>
    </subcellularLocation>
    <text evidence="10">Fractions of enolase are present in both the cytoplasm and on the cell surface.</text>
</comment>
<dbReference type="InterPro" id="IPR020809">
    <property type="entry name" value="Enolase_CS"/>
</dbReference>
<evidence type="ECO:0000256" key="11">
    <source>
        <dbReference type="PIRSR" id="PIRSR001400-1"/>
    </source>
</evidence>
<evidence type="ECO:0000313" key="16">
    <source>
        <dbReference type="EMBL" id="SIQ13386.1"/>
    </source>
</evidence>
<comment type="catalytic activity">
    <reaction evidence="10">
        <text>(2R)-2-phosphoglycerate = phosphoenolpyruvate + H2O</text>
        <dbReference type="Rhea" id="RHEA:10164"/>
        <dbReference type="ChEBI" id="CHEBI:15377"/>
        <dbReference type="ChEBI" id="CHEBI:58289"/>
        <dbReference type="ChEBI" id="CHEBI:58702"/>
        <dbReference type="EC" id="4.2.1.11"/>
    </reaction>
</comment>
<comment type="function">
    <text evidence="9 10">Catalyzes the reversible conversion of 2-phosphoglycerate (2-PG) into phosphoenolpyruvate (PEP). It is essential for the degradation of carbohydrates via glycolysis.</text>
</comment>
<feature type="binding site" evidence="12">
    <location>
        <position position="286"/>
    </location>
    <ligand>
        <name>substrate</name>
    </ligand>
</feature>
<feature type="binding site" evidence="10 13">
    <location>
        <position position="286"/>
    </location>
    <ligand>
        <name>Mg(2+)</name>
        <dbReference type="ChEBI" id="CHEBI:18420"/>
    </ligand>
</feature>
<dbReference type="PANTHER" id="PTHR11902">
    <property type="entry name" value="ENOLASE"/>
    <property type="match status" value="1"/>
</dbReference>
<feature type="binding site" evidence="10 13">
    <location>
        <position position="243"/>
    </location>
    <ligand>
        <name>Mg(2+)</name>
        <dbReference type="ChEBI" id="CHEBI:18420"/>
    </ligand>
</feature>
<dbReference type="UniPathway" id="UPA00109">
    <property type="reaction ID" value="UER00187"/>
</dbReference>
<evidence type="ECO:0000256" key="10">
    <source>
        <dbReference type="HAMAP-Rule" id="MF_00318"/>
    </source>
</evidence>
<reference evidence="17" key="1">
    <citation type="submission" date="2017-01" db="EMBL/GenBank/DDBJ databases">
        <authorList>
            <person name="Varghese N."/>
            <person name="Submissions S."/>
        </authorList>
    </citation>
    <scope>NUCLEOTIDE SEQUENCE [LARGE SCALE GENOMIC DNA]</scope>
    <source>
        <strain evidence="17">ATCC 51758</strain>
    </source>
</reference>
<feature type="binding site" evidence="10">
    <location>
        <position position="338"/>
    </location>
    <ligand>
        <name>(2R)-2-phosphoglycerate</name>
        <dbReference type="ChEBI" id="CHEBI:58289"/>
    </ligand>
</feature>
<feature type="domain" description="Enolase C-terminal TIM barrel" evidence="14">
    <location>
        <begin position="140"/>
        <end position="426"/>
    </location>
</feature>
<dbReference type="PIRSF" id="PIRSF001400">
    <property type="entry name" value="Enolase"/>
    <property type="match status" value="1"/>
</dbReference>
<feature type="binding site" evidence="10">
    <location>
        <position position="368"/>
    </location>
    <ligand>
        <name>(2R)-2-phosphoglycerate</name>
        <dbReference type="ChEBI" id="CHEBI:58289"/>
    </ligand>
</feature>
<dbReference type="GO" id="GO:0006096">
    <property type="term" value="P:glycolytic process"/>
    <property type="evidence" value="ECO:0007669"/>
    <property type="project" value="UniProtKB-UniRule"/>
</dbReference>
<dbReference type="EC" id="4.2.1.11" evidence="3 10"/>
<dbReference type="NCBIfam" id="TIGR01060">
    <property type="entry name" value="eno"/>
    <property type="match status" value="1"/>
</dbReference>
<evidence type="ECO:0000256" key="5">
    <source>
        <dbReference type="ARBA" id="ARBA00022525"/>
    </source>
</evidence>
<dbReference type="PANTHER" id="PTHR11902:SF1">
    <property type="entry name" value="ENOLASE"/>
    <property type="match status" value="1"/>
</dbReference>
<keyword evidence="8 10" id="KW-0456">Lyase</keyword>
<dbReference type="EMBL" id="FTMD01000002">
    <property type="protein sequence ID" value="SIQ13386.1"/>
    <property type="molecule type" value="Genomic_DNA"/>
</dbReference>
<keyword evidence="7 10" id="KW-0324">Glycolysis</keyword>
<comment type="similarity">
    <text evidence="2 10">Belongs to the enolase family.</text>
</comment>
<feature type="binding site" evidence="12">
    <location>
        <begin position="365"/>
        <end position="368"/>
    </location>
    <ligand>
        <name>substrate</name>
    </ligand>
</feature>
<name>A0A1N6QAC0_9RHOO</name>
<organism evidence="16 17">
    <name type="scientific">Aromatoleum tolulyticum</name>
    <dbReference type="NCBI Taxonomy" id="34027"/>
    <lineage>
        <taxon>Bacteria</taxon>
        <taxon>Pseudomonadati</taxon>
        <taxon>Pseudomonadota</taxon>
        <taxon>Betaproteobacteria</taxon>
        <taxon>Rhodocyclales</taxon>
        <taxon>Rhodocyclaceae</taxon>
        <taxon>Aromatoleum</taxon>
    </lineage>
</organism>
<evidence type="ECO:0000256" key="9">
    <source>
        <dbReference type="ARBA" id="ARBA00045763"/>
    </source>
</evidence>
<dbReference type="SUPFAM" id="SSF51604">
    <property type="entry name" value="Enolase C-terminal domain-like"/>
    <property type="match status" value="1"/>
</dbReference>
<dbReference type="GO" id="GO:0000015">
    <property type="term" value="C:phosphopyruvate hydratase complex"/>
    <property type="evidence" value="ECO:0007669"/>
    <property type="project" value="InterPro"/>
</dbReference>
<sequence>MTNITSIEALEILDSRGNPTLQATVRLDSGHAGTAAVPSGASTGAREALELRDGDAARFGGKGVTKALANVEGLIAAALKGRDARDQGAIDALLCELDGSTDKSKLGANALLAVSLATAHAAAHAQGIPLYRHLGDASRGFTLPMPLMNVMNGGAHANNSLDIQECMIVPHGFERFGDALRAGVGVFHALRTLLDKKGFPTSVGDEGGFAPNVSGTREALDLILEAIERAGYKPGSQIALALDCAASEFHRDESYHLEGEGKRFSRAEFCGYLADLVGDYPIVSIEDGMAEDDWAGWGVLTDRLGRRVQLVGDDLFVTNTEILAAGIEKGIANAILIKPNQIGTLTETLAAMEMARRAGYASIVSHRSGETGDTTIADLAVATACGQIKTGSASRSDRVEKYNRLLAIERELGTAARFAGSKAFGAR</sequence>
<evidence type="ECO:0000256" key="1">
    <source>
        <dbReference type="ARBA" id="ARBA00005031"/>
    </source>
</evidence>
<dbReference type="RefSeq" id="WP_076600902.1">
    <property type="nucleotide sequence ID" value="NZ_FTMD01000002.1"/>
</dbReference>
<gene>
    <name evidence="10" type="primary">eno</name>
    <name evidence="16" type="ORF">SAMN05421829_102411</name>
</gene>
<feature type="active site" description="Proton donor" evidence="10 11">
    <location>
        <position position="206"/>
    </location>
</feature>
<evidence type="ECO:0000313" key="17">
    <source>
        <dbReference type="Proteomes" id="UP000186819"/>
    </source>
</evidence>
<evidence type="ECO:0000256" key="6">
    <source>
        <dbReference type="ARBA" id="ARBA00022842"/>
    </source>
</evidence>
<keyword evidence="10" id="KW-0963">Cytoplasm</keyword>
<feature type="binding site" evidence="12">
    <location>
        <position position="156"/>
    </location>
    <ligand>
        <name>substrate</name>
    </ligand>
</feature>
<dbReference type="InterPro" id="IPR020811">
    <property type="entry name" value="Enolase_N"/>
</dbReference>
<dbReference type="SUPFAM" id="SSF54826">
    <property type="entry name" value="Enolase N-terminal domain-like"/>
    <property type="match status" value="1"/>
</dbReference>
<dbReference type="SMART" id="SM01193">
    <property type="entry name" value="Enolase_N"/>
    <property type="match status" value="1"/>
</dbReference>
<dbReference type="HAMAP" id="MF_00318">
    <property type="entry name" value="Enolase"/>
    <property type="match status" value="1"/>
</dbReference>
<protein>
    <recommendedName>
        <fullName evidence="4 10">Enolase</fullName>
        <ecNumber evidence="3 10">4.2.1.11</ecNumber>
    </recommendedName>
    <alternativeName>
        <fullName evidence="10">2-phospho-D-glycerate hydro-lyase</fullName>
    </alternativeName>
    <alternativeName>
        <fullName evidence="10">2-phosphoglycerate dehydratase</fullName>
    </alternativeName>
</protein>
<dbReference type="OrthoDB" id="9804716at2"/>
<dbReference type="GO" id="GO:0005576">
    <property type="term" value="C:extracellular region"/>
    <property type="evidence" value="ECO:0007669"/>
    <property type="project" value="UniProtKB-SubCell"/>
</dbReference>
<dbReference type="Proteomes" id="UP000186819">
    <property type="component" value="Unassembled WGS sequence"/>
</dbReference>
<dbReference type="CDD" id="cd03313">
    <property type="entry name" value="enolase"/>
    <property type="match status" value="1"/>
</dbReference>